<gene>
    <name evidence="3" type="ORF">CB5_LOCUS15099</name>
</gene>
<evidence type="ECO:0000259" key="2">
    <source>
        <dbReference type="PROSITE" id="PS50011"/>
    </source>
</evidence>
<dbReference type="PROSITE" id="PS50011">
    <property type="entry name" value="PROTEIN_KINASE_DOM"/>
    <property type="match status" value="1"/>
</dbReference>
<evidence type="ECO:0000313" key="3">
    <source>
        <dbReference type="EMBL" id="CAD1831888.1"/>
    </source>
</evidence>
<dbReference type="InterPro" id="IPR011009">
    <property type="entry name" value="Kinase-like_dom_sf"/>
</dbReference>
<reference evidence="3" key="1">
    <citation type="submission" date="2020-07" db="EMBL/GenBank/DDBJ databases">
        <authorList>
            <person name="Lin J."/>
        </authorList>
    </citation>
    <scope>NUCLEOTIDE SEQUENCE</scope>
</reference>
<name>A0A6V7PMJ6_ANACO</name>
<evidence type="ECO:0000256" key="1">
    <source>
        <dbReference type="SAM" id="MobiDB-lite"/>
    </source>
</evidence>
<dbReference type="InterPro" id="IPR000719">
    <property type="entry name" value="Prot_kinase_dom"/>
</dbReference>
<proteinExistence type="predicted"/>
<dbReference type="InterPro" id="IPR008271">
    <property type="entry name" value="Ser/Thr_kinase_AS"/>
</dbReference>
<feature type="region of interest" description="Disordered" evidence="1">
    <location>
        <begin position="219"/>
        <end position="251"/>
    </location>
</feature>
<feature type="domain" description="Protein kinase" evidence="2">
    <location>
        <begin position="317"/>
        <end position="637"/>
    </location>
</feature>
<dbReference type="GO" id="GO:0004672">
    <property type="term" value="F:protein kinase activity"/>
    <property type="evidence" value="ECO:0007669"/>
    <property type="project" value="InterPro"/>
</dbReference>
<accession>A0A6V7PMJ6</accession>
<dbReference type="GO" id="GO:0007165">
    <property type="term" value="P:signal transduction"/>
    <property type="evidence" value="ECO:0007669"/>
    <property type="project" value="TreeGrafter"/>
</dbReference>
<feature type="region of interest" description="Disordered" evidence="1">
    <location>
        <begin position="269"/>
        <end position="294"/>
    </location>
</feature>
<dbReference type="SUPFAM" id="SSF56112">
    <property type="entry name" value="Protein kinase-like (PK-like)"/>
    <property type="match status" value="1"/>
</dbReference>
<dbReference type="GO" id="GO:0005524">
    <property type="term" value="F:ATP binding"/>
    <property type="evidence" value="ECO:0007669"/>
    <property type="project" value="InterPro"/>
</dbReference>
<dbReference type="InterPro" id="IPR001245">
    <property type="entry name" value="Ser-Thr/Tyr_kinase_cat_dom"/>
</dbReference>
<dbReference type="EMBL" id="LR862149">
    <property type="protein sequence ID" value="CAD1831888.1"/>
    <property type="molecule type" value="Genomic_DNA"/>
</dbReference>
<dbReference type="SMART" id="SM00220">
    <property type="entry name" value="S_TKc"/>
    <property type="match status" value="1"/>
</dbReference>
<dbReference type="GO" id="GO:0005737">
    <property type="term" value="C:cytoplasm"/>
    <property type="evidence" value="ECO:0007669"/>
    <property type="project" value="TreeGrafter"/>
</dbReference>
<dbReference type="InterPro" id="IPR050167">
    <property type="entry name" value="Ser_Thr_protein_kinase"/>
</dbReference>
<sequence length="637" mass="69548">MEPHGGKAGVFFPQGGFFAQNAENLPPGPTGLPANSQGTNAAFVDPIDTPQQVLLNFAPSHIPVKQPMAEKNMFLADGNPSGNGNEPQKPSVLPNIDIGVPNDLGTEQSLPRVENSYAARPDVRGNEMHHTIDFALSGHYHLQNLQPVNASHLPHIIGNNGLYHYYYETGAGAAGIPMSNYGIGMVYASNNMNTIREWKDVAPQIHHEQVLSEIAAPLSGNAQSSSATATADSGNVEQPKESLLPDSLFPSEDPWKVLENTHALPPKPRKVAVKESAGTKDATVPSNEGDFHNINNVLSKEPFTEPIRHIRGDEQVKQDMQAIEQGLMASVLQLSEPPQPVSAAREAKDSVAFCYEGSGATKNNLERENKGAEVINSLQPEKIKIAIPITEDIGHLQIIKNSDIETVARTGFWNFWCFAGKPSEQERMISDFWNEASKLADLHHPNVVAFYGVVLDGPGGDIATVTEYMVNGSLRHALQKTDKTLDRRKRLIIAMDAAFGMEYLHSKNIVHFDLKSDNLLVNLRDPQRPICKVGDLGLSRVKCQTLISGGVRGTLPWMAPELLNGSSNLVSEKVDVFSFGIVLWELLTGEEPYADLHYGVIIGGIVSNKLRPQVPEYCDPEWRSLRSMAASPQKGQS</sequence>
<feature type="compositionally biased region" description="Low complexity" evidence="1">
    <location>
        <begin position="219"/>
        <end position="235"/>
    </location>
</feature>
<dbReference type="PANTHER" id="PTHR23257:SF797">
    <property type="entry name" value="KINASE SUPERFAMILY WITH OCTICOSAPEPTIDE_PHOX_BEM1P DOMAIN-CONTAINING PROTEIN"/>
    <property type="match status" value="1"/>
</dbReference>
<dbReference type="CDD" id="cd13999">
    <property type="entry name" value="STKc_MAP3K-like"/>
    <property type="match status" value="1"/>
</dbReference>
<organism evidence="3">
    <name type="scientific">Ananas comosus var. bracteatus</name>
    <name type="common">red pineapple</name>
    <dbReference type="NCBI Taxonomy" id="296719"/>
    <lineage>
        <taxon>Eukaryota</taxon>
        <taxon>Viridiplantae</taxon>
        <taxon>Streptophyta</taxon>
        <taxon>Embryophyta</taxon>
        <taxon>Tracheophyta</taxon>
        <taxon>Spermatophyta</taxon>
        <taxon>Magnoliopsida</taxon>
        <taxon>Liliopsida</taxon>
        <taxon>Poales</taxon>
        <taxon>Bromeliaceae</taxon>
        <taxon>Bromelioideae</taxon>
        <taxon>Ananas</taxon>
    </lineage>
</organism>
<dbReference type="Pfam" id="PF07714">
    <property type="entry name" value="PK_Tyr_Ser-Thr"/>
    <property type="match status" value="1"/>
</dbReference>
<protein>
    <recommendedName>
        <fullName evidence="2">Protein kinase domain-containing protein</fullName>
    </recommendedName>
</protein>
<dbReference type="Gene3D" id="1.10.510.10">
    <property type="entry name" value="Transferase(Phosphotransferase) domain 1"/>
    <property type="match status" value="1"/>
</dbReference>
<dbReference type="AlphaFoldDB" id="A0A6V7PMJ6"/>
<dbReference type="PANTHER" id="PTHR23257">
    <property type="entry name" value="SERINE-THREONINE PROTEIN KINASE"/>
    <property type="match status" value="1"/>
</dbReference>
<dbReference type="PROSITE" id="PS00108">
    <property type="entry name" value="PROTEIN_KINASE_ST"/>
    <property type="match status" value="1"/>
</dbReference>